<organism evidence="2 3">
    <name type="scientific">Thermaerobacter composti</name>
    <dbReference type="NCBI Taxonomy" id="554949"/>
    <lineage>
        <taxon>Bacteria</taxon>
        <taxon>Bacillati</taxon>
        <taxon>Bacillota</taxon>
        <taxon>Clostridia</taxon>
        <taxon>Eubacteriales</taxon>
        <taxon>Clostridiales Family XVII. Incertae Sedis</taxon>
        <taxon>Thermaerobacter</taxon>
    </lineage>
</organism>
<feature type="region of interest" description="Disordered" evidence="1">
    <location>
        <begin position="433"/>
        <end position="460"/>
    </location>
</feature>
<name>A0ABZ0QP57_9FIRM</name>
<sequence>MAPVADGGTNQPEGRRDPAGWVLEARVPSAILLGGYVTGALPLWMARQATRPTEATVGPRPGPGVAGAVASRGRGGGPSPSTPVGGTAGAPLGVALAVALRPLGRGRWATPPRDPLRLHIARSLEAAAATGRPSPPLAAAQAAALAWGAWPRAVAMALGGLRWAGPPLADAPAAAPRGSPVDGGEGMPGDAALREGGWPTPQSAWRAAALAAVPWDRVRPLGRRLLLVWPIADGGPAGPGTGDGVPVAEWRWAALWMESRSGVVPTAATRPEAGEAEASGTLAAVLARESQWLAGWRRRLPAALPVDPRRPQTAAGAPGDEGSTSTAWVRLLGESAALARSLRDSPLVPPAVAQHGHQLEAILGRLGWEPGRPGGPLVWPAWHLAAAVWALGLPEAPAASSPRLEALVAGLTRAGWGVCRLVPVRTGARLRLSPVVPGDDGGGEGGDRATDPRHGKAGRT</sequence>
<dbReference type="Proteomes" id="UP001304683">
    <property type="component" value="Chromosome"/>
</dbReference>
<evidence type="ECO:0000313" key="3">
    <source>
        <dbReference type="Proteomes" id="UP001304683"/>
    </source>
</evidence>
<protein>
    <submittedName>
        <fullName evidence="2">Uncharacterized protein</fullName>
    </submittedName>
</protein>
<dbReference type="EMBL" id="CP132508">
    <property type="protein sequence ID" value="WPD19276.1"/>
    <property type="molecule type" value="Genomic_DNA"/>
</dbReference>
<accession>A0ABZ0QP57</accession>
<reference evidence="2 3" key="1">
    <citation type="submission" date="2023-08" db="EMBL/GenBank/DDBJ databases">
        <title>Genome sequence of Thermaerobacter compostii strain Ins1, a spore-forming filamentous bacterium isolated from a deep geothermal reservoir.</title>
        <authorList>
            <person name="Bregnard D."/>
            <person name="Gonzalez D."/>
            <person name="Junier P."/>
        </authorList>
    </citation>
    <scope>NUCLEOTIDE SEQUENCE [LARGE SCALE GENOMIC DNA]</scope>
    <source>
        <strain evidence="2 3">Ins1</strain>
    </source>
</reference>
<proteinExistence type="predicted"/>
<feature type="compositionally biased region" description="Basic and acidic residues" evidence="1">
    <location>
        <begin position="445"/>
        <end position="454"/>
    </location>
</feature>
<feature type="region of interest" description="Disordered" evidence="1">
    <location>
        <begin position="172"/>
        <end position="199"/>
    </location>
</feature>
<evidence type="ECO:0000313" key="2">
    <source>
        <dbReference type="EMBL" id="WPD19276.1"/>
    </source>
</evidence>
<gene>
    <name evidence="2" type="ORF">Q5761_00975</name>
</gene>
<keyword evidence="3" id="KW-1185">Reference proteome</keyword>
<evidence type="ECO:0000256" key="1">
    <source>
        <dbReference type="SAM" id="MobiDB-lite"/>
    </source>
</evidence>
<feature type="region of interest" description="Disordered" evidence="1">
    <location>
        <begin position="304"/>
        <end position="324"/>
    </location>
</feature>
<dbReference type="RefSeq" id="WP_318750840.1">
    <property type="nucleotide sequence ID" value="NZ_CP132508.1"/>
</dbReference>
<feature type="region of interest" description="Disordered" evidence="1">
    <location>
        <begin position="52"/>
        <end position="88"/>
    </location>
</feature>